<dbReference type="PANTHER" id="PTHR13236:SF0">
    <property type="entry name" value="CYTOPLASMIC DYNEIN 2 LIGHT INTERMEDIATE CHAIN 1"/>
    <property type="match status" value="1"/>
</dbReference>
<protein>
    <recommendedName>
        <fullName evidence="14">Cytoplasmic dynein 2 light intermediate chain 1</fullName>
    </recommendedName>
</protein>
<dbReference type="GO" id="GO:0036064">
    <property type="term" value="C:ciliary basal body"/>
    <property type="evidence" value="ECO:0007669"/>
    <property type="project" value="TreeGrafter"/>
</dbReference>
<evidence type="ECO:0000256" key="10">
    <source>
        <dbReference type="ARBA" id="ARBA00023175"/>
    </source>
</evidence>
<sequence>MKPPKKTLALEYTFARRSGKSLKKDVCHIWELGTLNSTLLASTRTLTKSSKTTLVLMLDLSDLGNVWSVMENLLNTLKSTIQATHDQSSGQDALLKRIPNDHPIFEPEKKRVVCRCLRFVAHRLCATLAFYSSKDASLVKRLRDLLSHHAFGTPPVKTISQDYSKPLMVTSGSDLFDSIEGVASASTWTLEKVKHLFTSHFTQESSKAQTLLEDPAKDPNFREPTIDALRRQKDEELERYCLEVQRREQILLAK</sequence>
<evidence type="ECO:0000256" key="6">
    <source>
        <dbReference type="ARBA" id="ARBA00022701"/>
    </source>
</evidence>
<dbReference type="GO" id="GO:0005930">
    <property type="term" value="C:axoneme"/>
    <property type="evidence" value="ECO:0007669"/>
    <property type="project" value="TreeGrafter"/>
</dbReference>
<keyword evidence="4" id="KW-0217">Developmental protein</keyword>
<keyword evidence="6" id="KW-0493">Microtubule</keyword>
<dbReference type="GO" id="GO:0035735">
    <property type="term" value="P:intraciliary transport involved in cilium assembly"/>
    <property type="evidence" value="ECO:0007669"/>
    <property type="project" value="InterPro"/>
</dbReference>
<reference evidence="13" key="1">
    <citation type="submission" date="2015-12" db="EMBL/GenBank/DDBJ databases">
        <title>De novo transcriptome assembly of four potential Pierce s Disease insect vectors from Arizona vineyards.</title>
        <authorList>
            <person name="Tassone E.E."/>
        </authorList>
    </citation>
    <scope>NUCLEOTIDE SEQUENCE</scope>
</reference>
<evidence type="ECO:0000256" key="5">
    <source>
        <dbReference type="ARBA" id="ARBA00022490"/>
    </source>
</evidence>
<gene>
    <name evidence="13" type="ORF">g.19669</name>
</gene>
<dbReference type="GO" id="GO:0045504">
    <property type="term" value="F:dynein heavy chain binding"/>
    <property type="evidence" value="ECO:0007669"/>
    <property type="project" value="TreeGrafter"/>
</dbReference>
<evidence type="ECO:0000256" key="12">
    <source>
        <dbReference type="ARBA" id="ARBA00023273"/>
    </source>
</evidence>
<dbReference type="GO" id="GO:0005874">
    <property type="term" value="C:microtubule"/>
    <property type="evidence" value="ECO:0007669"/>
    <property type="project" value="UniProtKB-KW"/>
</dbReference>
<keyword evidence="7" id="KW-0970">Cilium biogenesis/degradation</keyword>
<dbReference type="GO" id="GO:0035721">
    <property type="term" value="P:intraciliary retrograde transport"/>
    <property type="evidence" value="ECO:0007669"/>
    <property type="project" value="InterPro"/>
</dbReference>
<organism evidence="13">
    <name type="scientific">Clastoptera arizonana</name>
    <name type="common">Arizona spittle bug</name>
    <dbReference type="NCBI Taxonomy" id="38151"/>
    <lineage>
        <taxon>Eukaryota</taxon>
        <taxon>Metazoa</taxon>
        <taxon>Ecdysozoa</taxon>
        <taxon>Arthropoda</taxon>
        <taxon>Hexapoda</taxon>
        <taxon>Insecta</taxon>
        <taxon>Pterygota</taxon>
        <taxon>Neoptera</taxon>
        <taxon>Paraneoptera</taxon>
        <taxon>Hemiptera</taxon>
        <taxon>Auchenorrhyncha</taxon>
        <taxon>Cercopoidea</taxon>
        <taxon>Clastopteridae</taxon>
        <taxon>Clastoptera</taxon>
    </lineage>
</organism>
<evidence type="ECO:0008006" key="14">
    <source>
        <dbReference type="Google" id="ProtNLM"/>
    </source>
</evidence>
<evidence type="ECO:0000256" key="1">
    <source>
        <dbReference type="ARBA" id="ARBA00004138"/>
    </source>
</evidence>
<name>A0A1B6D0W5_9HEMI</name>
<proteinExistence type="inferred from homology"/>
<keyword evidence="9" id="KW-0969">Cilium</keyword>
<accession>A0A1B6D0W5</accession>
<evidence type="ECO:0000313" key="13">
    <source>
        <dbReference type="EMBL" id="JAS19300.1"/>
    </source>
</evidence>
<dbReference type="AlphaFoldDB" id="A0A1B6D0W5"/>
<dbReference type="PANTHER" id="PTHR13236">
    <property type="entry name" value="DYNEIN 2 LIGHT INTERMEDIATE CHAIN, ISOFORM 2"/>
    <property type="match status" value="1"/>
</dbReference>
<evidence type="ECO:0000256" key="2">
    <source>
        <dbReference type="ARBA" id="ARBA00004245"/>
    </source>
</evidence>
<comment type="subcellular location">
    <subcellularLocation>
        <location evidence="1">Cell projection</location>
        <location evidence="1">Cilium</location>
    </subcellularLocation>
    <subcellularLocation>
        <location evidence="2">Cytoplasm</location>
        <location evidence="2">Cytoskeleton</location>
    </subcellularLocation>
</comment>
<keyword evidence="11" id="KW-0206">Cytoskeleton</keyword>
<evidence type="ECO:0000256" key="8">
    <source>
        <dbReference type="ARBA" id="ARBA00023017"/>
    </source>
</evidence>
<evidence type="ECO:0000256" key="9">
    <source>
        <dbReference type="ARBA" id="ARBA00023069"/>
    </source>
</evidence>
<keyword evidence="12" id="KW-0966">Cell projection</keyword>
<evidence type="ECO:0000256" key="7">
    <source>
        <dbReference type="ARBA" id="ARBA00022794"/>
    </source>
</evidence>
<dbReference type="InterPro" id="IPR040045">
    <property type="entry name" value="DYNC2LI1"/>
</dbReference>
<keyword evidence="8" id="KW-0243">Dynein</keyword>
<dbReference type="EMBL" id="GEDC01017998">
    <property type="protein sequence ID" value="JAS19300.1"/>
    <property type="molecule type" value="Transcribed_RNA"/>
</dbReference>
<evidence type="ECO:0000256" key="11">
    <source>
        <dbReference type="ARBA" id="ARBA00023212"/>
    </source>
</evidence>
<keyword evidence="5" id="KW-0963">Cytoplasm</keyword>
<keyword evidence="10" id="KW-0505">Motor protein</keyword>
<dbReference type="GO" id="GO:0005868">
    <property type="term" value="C:cytoplasmic dynein complex"/>
    <property type="evidence" value="ECO:0007669"/>
    <property type="project" value="InterPro"/>
</dbReference>
<comment type="similarity">
    <text evidence="3">Belongs to the dynein light intermediate chain family.</text>
</comment>
<evidence type="ECO:0000256" key="4">
    <source>
        <dbReference type="ARBA" id="ARBA00022473"/>
    </source>
</evidence>
<evidence type="ECO:0000256" key="3">
    <source>
        <dbReference type="ARBA" id="ARBA00006831"/>
    </source>
</evidence>